<sequence>MPSSLLRRESSLGDALTFPSTPAMYRTGVWSQSQTPLETRQGSGTPYDHYKATPVHSISATDNLDEPPPRRELPQSITRHISQPSSQTGVLASRTSEPTRKVAVAEVEVQTEQPFVEPKEALLAGMGLFQELSTLKDSLIKECLSMTKLLGGDNETLGQAEARLAARYAIEFQSRFVEICGRHAQTYLA</sequence>
<gene>
    <name evidence="2" type="ORF">SEPCBS119000_001543</name>
</gene>
<protein>
    <submittedName>
        <fullName evidence="2">Uncharacterized protein</fullName>
    </submittedName>
</protein>
<reference evidence="2 3" key="1">
    <citation type="submission" date="2024-01" db="EMBL/GenBank/DDBJ databases">
        <authorList>
            <person name="Allen C."/>
            <person name="Tagirdzhanova G."/>
        </authorList>
    </citation>
    <scope>NUCLEOTIDE SEQUENCE [LARGE SCALE GENOMIC DNA]</scope>
    <source>
        <strain evidence="2 3">CBS 119000</strain>
    </source>
</reference>
<feature type="compositionally biased region" description="Basic and acidic residues" evidence="1">
    <location>
        <begin position="1"/>
        <end position="11"/>
    </location>
</feature>
<dbReference type="Proteomes" id="UP001642502">
    <property type="component" value="Unassembled WGS sequence"/>
</dbReference>
<accession>A0ABP0DBD3</accession>
<feature type="region of interest" description="Disordered" evidence="1">
    <location>
        <begin position="1"/>
        <end position="49"/>
    </location>
</feature>
<evidence type="ECO:0000313" key="3">
    <source>
        <dbReference type="Proteomes" id="UP001642502"/>
    </source>
</evidence>
<comment type="caution">
    <text evidence="2">The sequence shown here is derived from an EMBL/GenBank/DDBJ whole genome shotgun (WGS) entry which is preliminary data.</text>
</comment>
<organism evidence="2 3">
    <name type="scientific">Sporothrix epigloea</name>
    <dbReference type="NCBI Taxonomy" id="1892477"/>
    <lineage>
        <taxon>Eukaryota</taxon>
        <taxon>Fungi</taxon>
        <taxon>Dikarya</taxon>
        <taxon>Ascomycota</taxon>
        <taxon>Pezizomycotina</taxon>
        <taxon>Sordariomycetes</taxon>
        <taxon>Sordariomycetidae</taxon>
        <taxon>Ophiostomatales</taxon>
        <taxon>Ophiostomataceae</taxon>
        <taxon>Sporothrix</taxon>
    </lineage>
</organism>
<feature type="compositionally biased region" description="Polar residues" evidence="1">
    <location>
        <begin position="29"/>
        <end position="44"/>
    </location>
</feature>
<evidence type="ECO:0000313" key="2">
    <source>
        <dbReference type="EMBL" id="CAK7265500.1"/>
    </source>
</evidence>
<name>A0ABP0DBD3_9PEZI</name>
<evidence type="ECO:0000256" key="1">
    <source>
        <dbReference type="SAM" id="MobiDB-lite"/>
    </source>
</evidence>
<proteinExistence type="predicted"/>
<keyword evidence="3" id="KW-1185">Reference proteome</keyword>
<dbReference type="EMBL" id="CAWUON010000012">
    <property type="protein sequence ID" value="CAK7265500.1"/>
    <property type="molecule type" value="Genomic_DNA"/>
</dbReference>